<reference evidence="11 12" key="1">
    <citation type="submission" date="2017-03" db="EMBL/GenBank/DDBJ databases">
        <authorList>
            <person name="Afonso C.L."/>
            <person name="Miller P.J."/>
            <person name="Scott M.A."/>
            <person name="Spackman E."/>
            <person name="Goraichik I."/>
            <person name="Dimitrov K.M."/>
            <person name="Suarez D.L."/>
            <person name="Swayne D.E."/>
        </authorList>
    </citation>
    <scope>NUCLEOTIDE SEQUENCE [LARGE SCALE GENOMIC DNA]</scope>
    <source>
        <strain evidence="11 12">CECT 7691</strain>
    </source>
</reference>
<evidence type="ECO:0000313" key="12">
    <source>
        <dbReference type="Proteomes" id="UP000193200"/>
    </source>
</evidence>
<evidence type="ECO:0000256" key="6">
    <source>
        <dbReference type="ARBA" id="ARBA00022989"/>
    </source>
</evidence>
<sequence length="156" mass="17043">MNRTTDALGLVPAVALFAIMLLTFSDVVGRKLFGHSITGSVELTELLQVIMVFAILPATSLLGGHVVFDLLDRVLLERLQRIVYRLSNGATGLVFAAAAWAVSLRAERTLEYGDMTSQYGITLWPFHYMIAIALLLTALAHGYLAVTGRRITLAPR</sequence>
<dbReference type="AlphaFoldDB" id="A0A1Y5TY82"/>
<name>A0A1Y5TY82_9PROT</name>
<dbReference type="Proteomes" id="UP000193200">
    <property type="component" value="Unassembled WGS sequence"/>
</dbReference>
<dbReference type="GO" id="GO:0015740">
    <property type="term" value="P:C4-dicarboxylate transport"/>
    <property type="evidence" value="ECO:0007669"/>
    <property type="project" value="TreeGrafter"/>
</dbReference>
<dbReference type="GO" id="GO:0022857">
    <property type="term" value="F:transmembrane transporter activity"/>
    <property type="evidence" value="ECO:0007669"/>
    <property type="project" value="UniProtKB-UniRule"/>
</dbReference>
<dbReference type="InterPro" id="IPR007387">
    <property type="entry name" value="TRAP_DctQ"/>
</dbReference>
<dbReference type="GO" id="GO:0005886">
    <property type="term" value="C:plasma membrane"/>
    <property type="evidence" value="ECO:0007669"/>
    <property type="project" value="UniProtKB-SubCell"/>
</dbReference>
<keyword evidence="3" id="KW-1003">Cell membrane</keyword>
<comment type="similarity">
    <text evidence="8 9">Belongs to the TRAP transporter small permease family.</text>
</comment>
<evidence type="ECO:0000256" key="2">
    <source>
        <dbReference type="ARBA" id="ARBA00022448"/>
    </source>
</evidence>
<evidence type="ECO:0000259" key="10">
    <source>
        <dbReference type="Pfam" id="PF04290"/>
    </source>
</evidence>
<keyword evidence="6 9" id="KW-1133">Transmembrane helix</keyword>
<dbReference type="InParanoid" id="A0A1Y5TY82"/>
<feature type="transmembrane region" description="Helical" evidence="9">
    <location>
        <begin position="49"/>
        <end position="71"/>
    </location>
</feature>
<dbReference type="RefSeq" id="WP_085884687.1">
    <property type="nucleotide sequence ID" value="NZ_FWFR01000003.1"/>
</dbReference>
<feature type="transmembrane region" description="Helical" evidence="9">
    <location>
        <begin position="126"/>
        <end position="146"/>
    </location>
</feature>
<evidence type="ECO:0000256" key="5">
    <source>
        <dbReference type="ARBA" id="ARBA00022692"/>
    </source>
</evidence>
<gene>
    <name evidence="11" type="ORF">OCH7691_03335</name>
</gene>
<feature type="domain" description="Tripartite ATP-independent periplasmic transporters DctQ component" evidence="10">
    <location>
        <begin position="19"/>
        <end position="142"/>
    </location>
</feature>
<dbReference type="Pfam" id="PF04290">
    <property type="entry name" value="DctQ"/>
    <property type="match status" value="1"/>
</dbReference>
<protein>
    <recommendedName>
        <fullName evidence="9">TRAP transporter small permease protein</fullName>
    </recommendedName>
</protein>
<evidence type="ECO:0000256" key="8">
    <source>
        <dbReference type="ARBA" id="ARBA00038436"/>
    </source>
</evidence>
<keyword evidence="7 9" id="KW-0472">Membrane</keyword>
<comment type="subunit">
    <text evidence="9">The complex comprises the extracytoplasmic solute receptor protein and the two transmembrane proteins.</text>
</comment>
<feature type="transmembrane region" description="Helical" evidence="9">
    <location>
        <begin position="83"/>
        <end position="106"/>
    </location>
</feature>
<dbReference type="PANTHER" id="PTHR35011">
    <property type="entry name" value="2,3-DIKETO-L-GULONATE TRAP TRANSPORTER SMALL PERMEASE PROTEIN YIAM"/>
    <property type="match status" value="1"/>
</dbReference>
<feature type="transmembrane region" description="Helical" evidence="9">
    <location>
        <begin position="7"/>
        <end position="29"/>
    </location>
</feature>
<dbReference type="PANTHER" id="PTHR35011:SF10">
    <property type="entry name" value="TRAP TRANSPORTER SMALL PERMEASE PROTEIN"/>
    <property type="match status" value="1"/>
</dbReference>
<comment type="subcellular location">
    <subcellularLocation>
        <location evidence="1 9">Cell inner membrane</location>
        <topology evidence="1 9">Multi-pass membrane protein</topology>
    </subcellularLocation>
</comment>
<evidence type="ECO:0000256" key="4">
    <source>
        <dbReference type="ARBA" id="ARBA00022519"/>
    </source>
</evidence>
<evidence type="ECO:0000313" key="11">
    <source>
        <dbReference type="EMBL" id="SLN71005.1"/>
    </source>
</evidence>
<dbReference type="EMBL" id="FWFR01000003">
    <property type="protein sequence ID" value="SLN71005.1"/>
    <property type="molecule type" value="Genomic_DNA"/>
</dbReference>
<evidence type="ECO:0000256" key="1">
    <source>
        <dbReference type="ARBA" id="ARBA00004429"/>
    </source>
</evidence>
<evidence type="ECO:0000256" key="3">
    <source>
        <dbReference type="ARBA" id="ARBA00022475"/>
    </source>
</evidence>
<keyword evidence="12" id="KW-1185">Reference proteome</keyword>
<dbReference type="OrthoDB" id="2877624at2"/>
<evidence type="ECO:0000256" key="9">
    <source>
        <dbReference type="RuleBase" id="RU369079"/>
    </source>
</evidence>
<keyword evidence="2 9" id="KW-0813">Transport</keyword>
<accession>A0A1Y5TY82</accession>
<comment type="function">
    <text evidence="9">Part of the tripartite ATP-independent periplasmic (TRAP) transport system.</text>
</comment>
<keyword evidence="5 9" id="KW-0812">Transmembrane</keyword>
<proteinExistence type="inferred from homology"/>
<dbReference type="InterPro" id="IPR055348">
    <property type="entry name" value="DctQ"/>
</dbReference>
<keyword evidence="4 9" id="KW-0997">Cell inner membrane</keyword>
<evidence type="ECO:0000256" key="7">
    <source>
        <dbReference type="ARBA" id="ARBA00023136"/>
    </source>
</evidence>
<organism evidence="11 12">
    <name type="scientific">Oceanibacterium hippocampi</name>
    <dbReference type="NCBI Taxonomy" id="745714"/>
    <lineage>
        <taxon>Bacteria</taxon>
        <taxon>Pseudomonadati</taxon>
        <taxon>Pseudomonadota</taxon>
        <taxon>Alphaproteobacteria</taxon>
        <taxon>Sneathiellales</taxon>
        <taxon>Sneathiellaceae</taxon>
        <taxon>Oceanibacterium</taxon>
    </lineage>
</organism>